<keyword evidence="3" id="KW-0645">Protease</keyword>
<dbReference type="GO" id="GO:0035871">
    <property type="term" value="P:protein K11-linked deubiquitination"/>
    <property type="evidence" value="ECO:0007669"/>
    <property type="project" value="TreeGrafter"/>
</dbReference>
<keyword evidence="8" id="KW-1185">Reference proteome</keyword>
<organism evidence="7 8">
    <name type="scientific">Megaselia scalaris</name>
    <name type="common">Humpbacked fly</name>
    <name type="synonym">Phora scalaris</name>
    <dbReference type="NCBI Taxonomy" id="36166"/>
    <lineage>
        <taxon>Eukaryota</taxon>
        <taxon>Metazoa</taxon>
        <taxon>Ecdysozoa</taxon>
        <taxon>Arthropoda</taxon>
        <taxon>Hexapoda</taxon>
        <taxon>Insecta</taxon>
        <taxon>Pterygota</taxon>
        <taxon>Neoptera</taxon>
        <taxon>Endopterygota</taxon>
        <taxon>Diptera</taxon>
        <taxon>Brachycera</taxon>
        <taxon>Muscomorpha</taxon>
        <taxon>Platypezoidea</taxon>
        <taxon>Phoridae</taxon>
        <taxon>Megaseliini</taxon>
        <taxon>Megaselia</taxon>
    </lineage>
</organism>
<dbReference type="EMBL" id="CAQQ02168208">
    <property type="status" value="NOT_ANNOTATED_CDS"/>
    <property type="molecule type" value="Genomic_DNA"/>
</dbReference>
<evidence type="ECO:0000256" key="3">
    <source>
        <dbReference type="ARBA" id="ARBA00022670"/>
    </source>
</evidence>
<keyword evidence="5" id="KW-0378">Hydrolase</keyword>
<evidence type="ECO:0000256" key="4">
    <source>
        <dbReference type="ARBA" id="ARBA00022786"/>
    </source>
</evidence>
<dbReference type="Proteomes" id="UP000015102">
    <property type="component" value="Unassembled WGS sequence"/>
</dbReference>
<evidence type="ECO:0000313" key="8">
    <source>
        <dbReference type="Proteomes" id="UP000015102"/>
    </source>
</evidence>
<dbReference type="GO" id="GO:0004843">
    <property type="term" value="F:cysteine-type deubiquitinase activity"/>
    <property type="evidence" value="ECO:0007669"/>
    <property type="project" value="UniProtKB-EC"/>
</dbReference>
<dbReference type="InterPro" id="IPR051346">
    <property type="entry name" value="OTU_Deubiquitinase"/>
</dbReference>
<dbReference type="GO" id="GO:0071947">
    <property type="term" value="P:protein deubiquitination involved in ubiquitin-dependent protein catabolic process"/>
    <property type="evidence" value="ECO:0007669"/>
    <property type="project" value="TreeGrafter"/>
</dbReference>
<evidence type="ECO:0000256" key="1">
    <source>
        <dbReference type="ARBA" id="ARBA00000707"/>
    </source>
</evidence>
<dbReference type="EnsemblMetazoa" id="MESCA008495-RA">
    <property type="protein sequence ID" value="MESCA008495-PA"/>
    <property type="gene ID" value="MESCA008495"/>
</dbReference>
<proteinExistence type="predicted"/>
<evidence type="ECO:0000256" key="2">
    <source>
        <dbReference type="ARBA" id="ARBA00012759"/>
    </source>
</evidence>
<dbReference type="EMBL" id="CAQQ02168206">
    <property type="status" value="NOT_ANNOTATED_CDS"/>
    <property type="molecule type" value="Genomic_DNA"/>
</dbReference>
<protein>
    <recommendedName>
        <fullName evidence="2">ubiquitinyl hydrolase 1</fullName>
        <ecNumber evidence="2">3.4.19.12</ecNumber>
    </recommendedName>
</protein>
<dbReference type="GO" id="GO:0005737">
    <property type="term" value="C:cytoplasm"/>
    <property type="evidence" value="ECO:0007669"/>
    <property type="project" value="TreeGrafter"/>
</dbReference>
<accession>T1GXE7</accession>
<dbReference type="EMBL" id="CAQQ02168207">
    <property type="status" value="NOT_ANNOTATED_CDS"/>
    <property type="molecule type" value="Genomic_DNA"/>
</dbReference>
<name>T1GXE7_MEGSC</name>
<dbReference type="PANTHER" id="PTHR13367:SF27">
    <property type="entry name" value="OTU DOMAIN-CONTAINING PROTEIN"/>
    <property type="match status" value="1"/>
</dbReference>
<dbReference type="GO" id="GO:0071108">
    <property type="term" value="P:protein K48-linked deubiquitination"/>
    <property type="evidence" value="ECO:0007669"/>
    <property type="project" value="TreeGrafter"/>
</dbReference>
<dbReference type="AlphaFoldDB" id="T1GXE7"/>
<keyword evidence="6" id="KW-0788">Thiol protease</keyword>
<dbReference type="GO" id="GO:0070530">
    <property type="term" value="F:K63-linked polyubiquitin modification-dependent protein binding"/>
    <property type="evidence" value="ECO:0007669"/>
    <property type="project" value="TreeGrafter"/>
</dbReference>
<reference evidence="7" key="2">
    <citation type="submission" date="2015-06" db="UniProtKB">
        <authorList>
            <consortium name="EnsemblMetazoa"/>
        </authorList>
    </citation>
    <scope>IDENTIFICATION</scope>
</reference>
<evidence type="ECO:0000256" key="5">
    <source>
        <dbReference type="ARBA" id="ARBA00022801"/>
    </source>
</evidence>
<evidence type="ECO:0000256" key="6">
    <source>
        <dbReference type="ARBA" id="ARBA00022807"/>
    </source>
</evidence>
<evidence type="ECO:0000313" key="7">
    <source>
        <dbReference type="EnsemblMetazoa" id="MESCA008495-PA"/>
    </source>
</evidence>
<reference evidence="8" key="1">
    <citation type="submission" date="2013-02" db="EMBL/GenBank/DDBJ databases">
        <authorList>
            <person name="Hughes D."/>
        </authorList>
    </citation>
    <scope>NUCLEOTIDE SEQUENCE</scope>
    <source>
        <strain>Durham</strain>
        <strain evidence="8">NC isolate 2 -- Noor lab</strain>
    </source>
</reference>
<dbReference type="PANTHER" id="PTHR13367">
    <property type="entry name" value="UBIQUITIN THIOESTERASE"/>
    <property type="match status" value="1"/>
</dbReference>
<dbReference type="HOGENOM" id="CLU_629428_0_0_1"/>
<keyword evidence="4" id="KW-0833">Ubl conjugation pathway</keyword>
<sequence>MVKNYLDCARNRFEASKSYNVDFDNNLICITPGCNNIYRSEENRLCFDCKELSDKQEDNGPALRYGTGNSKFYTHVDNSHHEKVKNLQPTRKPSDFDQTLYLSNSTFYNDQVPEFLNQHHEFSTESSPCRNAGSGFVYSESEWAKEWFELVSMASTEPRTKSRSRRISTTSNSNLTPSNSVDDCAIYESLEEIHILALAHVLHRTIISTDCSRGPLILAYDMAHFSALVPMDTGDDLPALIPLVSSSNTFLPIQFCIDPGENFTWSTYDGTEDCWALTEREQLALLKEYLDIVCKASSPHDIEIDFSEDYTDEELTRFQEAELIISTTVNLPDENGTITTFGRSNGNSKTTKQLQNVARSFGSIGKNMDIGSITRIGSSKGSSGSKNKHSTSTQSFTSSKIVCARLRIEKSTFQEEMVKNYLDCARNRFEASKSYN</sequence>
<dbReference type="STRING" id="36166.T1GXE7"/>
<dbReference type="GO" id="GO:0005634">
    <property type="term" value="C:nucleus"/>
    <property type="evidence" value="ECO:0007669"/>
    <property type="project" value="TreeGrafter"/>
</dbReference>
<dbReference type="EC" id="3.4.19.12" evidence="2"/>
<dbReference type="GO" id="GO:0070536">
    <property type="term" value="P:protein K63-linked deubiquitination"/>
    <property type="evidence" value="ECO:0007669"/>
    <property type="project" value="TreeGrafter"/>
</dbReference>
<comment type="catalytic activity">
    <reaction evidence="1">
        <text>Thiol-dependent hydrolysis of ester, thioester, amide, peptide and isopeptide bonds formed by the C-terminal Gly of ubiquitin (a 76-residue protein attached to proteins as an intracellular targeting signal).</text>
        <dbReference type="EC" id="3.4.19.12"/>
    </reaction>
</comment>